<sequence>MTTLPITCMVLFVSDVPRMTAFYSTVAAMKILHEEPSYAILGIDGFELVIHALYGEPSPQNSTAVTVVVREDSYTKLCLPVANISIARAQADQLGGAIKSSAHEWVARGIRACDGHDPEGNVFQVRMLDA</sequence>
<gene>
    <name evidence="2" type="ORF">H8K55_14010</name>
</gene>
<reference evidence="2 3" key="1">
    <citation type="submission" date="2020-08" db="EMBL/GenBank/DDBJ databases">
        <title>Novel species isolated from subtropical streams in China.</title>
        <authorList>
            <person name="Lu H."/>
        </authorList>
    </citation>
    <scope>NUCLEOTIDE SEQUENCE [LARGE SCALE GENOMIC DNA]</scope>
    <source>
        <strain evidence="2 3">LX15W</strain>
    </source>
</reference>
<dbReference type="EMBL" id="JACOGA010000012">
    <property type="protein sequence ID" value="MBC3874701.1"/>
    <property type="molecule type" value="Genomic_DNA"/>
</dbReference>
<proteinExistence type="predicted"/>
<name>A0ABR6YDR2_9BURK</name>
<dbReference type="Proteomes" id="UP000624279">
    <property type="component" value="Unassembled WGS sequence"/>
</dbReference>
<dbReference type="Gene3D" id="3.10.180.10">
    <property type="entry name" value="2,3-Dihydroxybiphenyl 1,2-Dioxygenase, domain 1"/>
    <property type="match status" value="1"/>
</dbReference>
<evidence type="ECO:0000259" key="1">
    <source>
        <dbReference type="PROSITE" id="PS51819"/>
    </source>
</evidence>
<keyword evidence="3" id="KW-1185">Reference proteome</keyword>
<dbReference type="InterPro" id="IPR037523">
    <property type="entry name" value="VOC_core"/>
</dbReference>
<accession>A0ABR6YDR2</accession>
<feature type="domain" description="VOC" evidence="1">
    <location>
        <begin position="5"/>
        <end position="128"/>
    </location>
</feature>
<dbReference type="SUPFAM" id="SSF54593">
    <property type="entry name" value="Glyoxalase/Bleomycin resistance protein/Dihydroxybiphenyl dioxygenase"/>
    <property type="match status" value="1"/>
</dbReference>
<organism evidence="2 3">
    <name type="scientific">Undibacterium flavidum</name>
    <dbReference type="NCBI Taxonomy" id="2762297"/>
    <lineage>
        <taxon>Bacteria</taxon>
        <taxon>Pseudomonadati</taxon>
        <taxon>Pseudomonadota</taxon>
        <taxon>Betaproteobacteria</taxon>
        <taxon>Burkholderiales</taxon>
        <taxon>Oxalobacteraceae</taxon>
        <taxon>Undibacterium</taxon>
    </lineage>
</organism>
<comment type="caution">
    <text evidence="2">The sequence shown here is derived from an EMBL/GenBank/DDBJ whole genome shotgun (WGS) entry which is preliminary data.</text>
</comment>
<evidence type="ECO:0000313" key="2">
    <source>
        <dbReference type="EMBL" id="MBC3874701.1"/>
    </source>
</evidence>
<protein>
    <recommendedName>
        <fullName evidence="1">VOC domain-containing protein</fullName>
    </recommendedName>
</protein>
<evidence type="ECO:0000313" key="3">
    <source>
        <dbReference type="Proteomes" id="UP000624279"/>
    </source>
</evidence>
<dbReference type="InterPro" id="IPR029068">
    <property type="entry name" value="Glyas_Bleomycin-R_OHBP_Dase"/>
</dbReference>
<dbReference type="PROSITE" id="PS51819">
    <property type="entry name" value="VOC"/>
    <property type="match status" value="1"/>
</dbReference>
<dbReference type="RefSeq" id="WP_186942679.1">
    <property type="nucleotide sequence ID" value="NZ_JACOGA010000012.1"/>
</dbReference>